<proteinExistence type="predicted"/>
<evidence type="ECO:0000313" key="3">
    <source>
        <dbReference type="EMBL" id="SDT90788.1"/>
    </source>
</evidence>
<feature type="transmembrane region" description="Helical" evidence="2">
    <location>
        <begin position="107"/>
        <end position="127"/>
    </location>
</feature>
<keyword evidence="2" id="KW-0812">Transmembrane</keyword>
<keyword evidence="4" id="KW-1185">Reference proteome</keyword>
<keyword evidence="2" id="KW-0472">Membrane</keyword>
<reference evidence="3 4" key="1">
    <citation type="submission" date="2016-10" db="EMBL/GenBank/DDBJ databases">
        <authorList>
            <person name="Varghese N."/>
            <person name="Submissions S."/>
        </authorList>
    </citation>
    <scope>NUCLEOTIDE SEQUENCE [LARGE SCALE GENOMIC DNA]</scope>
    <source>
        <strain evidence="3 4">DSM 9169</strain>
    </source>
</reference>
<sequence length="230" mass="23965">MKRFTDPVLFGALFVLDTLAWLILMSTGGIETADPGYVAPMTVGSIIVIACPALLVATVLGFARAITRQSPRSFYMWALCMTVAAAVIVGIASAATSAWGIEVGFGWMTWFFAIMALALLIALIIALTGGIPSEKHLGTSAKESNADTSASRNDKTASAKTRTTAPHKSRSSLESDPPQDIAPVGASATEGSKMTSKQARQGTDPLDLPDSSITPSASNGTSTNAPKESR</sequence>
<keyword evidence="2" id="KW-1133">Transmembrane helix</keyword>
<name>A0ABY0V6K8_9ACTO</name>
<dbReference type="RefSeq" id="WP_092648454.1">
    <property type="nucleotide sequence ID" value="NZ_LT629792.1"/>
</dbReference>
<feature type="transmembrane region" description="Helical" evidence="2">
    <location>
        <begin position="74"/>
        <end position="101"/>
    </location>
</feature>
<gene>
    <name evidence="3" type="ORF">SAMN04489714_0781</name>
</gene>
<feature type="transmembrane region" description="Helical" evidence="2">
    <location>
        <begin position="7"/>
        <end position="25"/>
    </location>
</feature>
<evidence type="ECO:0000256" key="1">
    <source>
        <dbReference type="SAM" id="MobiDB-lite"/>
    </source>
</evidence>
<organism evidence="3 4">
    <name type="scientific">Schaalia radingae</name>
    <dbReference type="NCBI Taxonomy" id="131110"/>
    <lineage>
        <taxon>Bacteria</taxon>
        <taxon>Bacillati</taxon>
        <taxon>Actinomycetota</taxon>
        <taxon>Actinomycetes</taxon>
        <taxon>Actinomycetales</taxon>
        <taxon>Actinomycetaceae</taxon>
        <taxon>Schaalia</taxon>
    </lineage>
</organism>
<evidence type="ECO:0000313" key="4">
    <source>
        <dbReference type="Proteomes" id="UP000198976"/>
    </source>
</evidence>
<protein>
    <submittedName>
        <fullName evidence="3">Uncharacterized protein</fullName>
    </submittedName>
</protein>
<feature type="compositionally biased region" description="Polar residues" evidence="1">
    <location>
        <begin position="189"/>
        <end position="201"/>
    </location>
</feature>
<feature type="compositionally biased region" description="Polar residues" evidence="1">
    <location>
        <begin position="211"/>
        <end position="230"/>
    </location>
</feature>
<feature type="region of interest" description="Disordered" evidence="1">
    <location>
        <begin position="136"/>
        <end position="230"/>
    </location>
</feature>
<feature type="transmembrane region" description="Helical" evidence="2">
    <location>
        <begin position="37"/>
        <end position="62"/>
    </location>
</feature>
<dbReference type="EMBL" id="LT629792">
    <property type="protein sequence ID" value="SDT90788.1"/>
    <property type="molecule type" value="Genomic_DNA"/>
</dbReference>
<feature type="compositionally biased region" description="Polar residues" evidence="1">
    <location>
        <begin position="141"/>
        <end position="151"/>
    </location>
</feature>
<evidence type="ECO:0000256" key="2">
    <source>
        <dbReference type="SAM" id="Phobius"/>
    </source>
</evidence>
<dbReference type="Proteomes" id="UP000198976">
    <property type="component" value="Chromosome I"/>
</dbReference>
<accession>A0ABY0V6K8</accession>